<dbReference type="PANTHER" id="PTHR45982">
    <property type="entry name" value="REGULATOR OF CHROMOSOME CONDENSATION"/>
    <property type="match status" value="1"/>
</dbReference>
<dbReference type="EMBL" id="CAEZVQ010000025">
    <property type="protein sequence ID" value="CAB4631315.1"/>
    <property type="molecule type" value="Genomic_DNA"/>
</dbReference>
<protein>
    <submittedName>
        <fullName evidence="3">Unannotated protein</fullName>
    </submittedName>
</protein>
<dbReference type="GO" id="GO:0005085">
    <property type="term" value="F:guanyl-nucleotide exchange factor activity"/>
    <property type="evidence" value="ECO:0007669"/>
    <property type="project" value="TreeGrafter"/>
</dbReference>
<evidence type="ECO:0000256" key="1">
    <source>
        <dbReference type="SAM" id="MobiDB-lite"/>
    </source>
</evidence>
<dbReference type="InterPro" id="IPR000408">
    <property type="entry name" value="Reg_chr_condens"/>
</dbReference>
<dbReference type="GO" id="GO:0005737">
    <property type="term" value="C:cytoplasm"/>
    <property type="evidence" value="ECO:0007669"/>
    <property type="project" value="TreeGrafter"/>
</dbReference>
<dbReference type="PRINTS" id="PR00633">
    <property type="entry name" value="RCCNDNSATION"/>
</dbReference>
<evidence type="ECO:0000259" key="2">
    <source>
        <dbReference type="PROSITE" id="PS51123"/>
    </source>
</evidence>
<dbReference type="InterPro" id="IPR009091">
    <property type="entry name" value="RCC1/BLIP-II"/>
</dbReference>
<dbReference type="Gene3D" id="3.30.1330.60">
    <property type="entry name" value="OmpA-like domain"/>
    <property type="match status" value="1"/>
</dbReference>
<proteinExistence type="predicted"/>
<name>A0A6J6J3T1_9ZZZZ</name>
<dbReference type="Pfam" id="PF00691">
    <property type="entry name" value="OmpA"/>
    <property type="match status" value="1"/>
</dbReference>
<dbReference type="InterPro" id="IPR051553">
    <property type="entry name" value="Ran_GTPase-activating"/>
</dbReference>
<dbReference type="AlphaFoldDB" id="A0A6J6J3T1"/>
<sequence length="813" mass="82716">MRISSRLLAGIALFGLFVGTSAITGLPVQNPDRANALVTMNNVGYNSMLILAGDKHMCWRDMGNGLLCSGDNTLGQLGMGNNASLLYGKSIKTSQMASPANLNSMAGGNNHICVVTSTGTPSGVVYCSGDNSSGQLGDGTNLNRNQAVPVSDNGAFTNRDVVRVIAGGNSTCAIKNAGQLFCWGANNHGQLGDGTTQDRNVPTPLVAPFNVTGSVMNSGGMAISDTHACATSDAGNYELYCWGDNAFGQIGDGTTSDRLAPTTVTGVVNTQGTKAVAVASGTTCARANGSVSNRSAVKCWGLNDLGQVGDGTTANKSTPTNVTGAFTNDVTNTSMNLAGAGKTMCAHVALSLYCWGNNSSNQITSAATANYTSATIIVAAGSFTNNANLGNDAIVVSPSVTNGFVCYGRYCWGDNTWGQLSQNNTTAAPSAVNTKTGTVTADAVAAPTIVSATFGTNPAKIVVKLSGLLSGANVNVLVTPADPPAGANIQPNYSVPTITNGEATITITGLTSMVFGGGGPPTMTNYNIDTSKQYTVKAMQAGNASANVNYVDGFESPYTSTMSVTGGTTSSNTPASTPASAPSSAPATPNTSGSPSATTPTRTLGNYATAIPGVTITDATVYTVAPKKVSADSAINALTPTEAKTFDIVSRTPSVCLPNDDDLVFLDDGKCIATVVNEKTRKVLRTLRTTVVETDISELKVGNEIAILSPLYFSAGSAVMKESSAKRLTGLATTVKAAGSILIAGHSGTLMGNTPENRALSRKRAATVMAAVKKIGATSPIAIAAVGALDPASKGTTQAAQDKNRRAVIVLIP</sequence>
<dbReference type="PROSITE" id="PS51123">
    <property type="entry name" value="OMPA_2"/>
    <property type="match status" value="1"/>
</dbReference>
<gene>
    <name evidence="3" type="ORF">UFOPK2086_00342</name>
</gene>
<organism evidence="3">
    <name type="scientific">freshwater metagenome</name>
    <dbReference type="NCBI Taxonomy" id="449393"/>
    <lineage>
        <taxon>unclassified sequences</taxon>
        <taxon>metagenomes</taxon>
        <taxon>ecological metagenomes</taxon>
    </lineage>
</organism>
<reference evidence="3" key="1">
    <citation type="submission" date="2020-05" db="EMBL/GenBank/DDBJ databases">
        <authorList>
            <person name="Chiriac C."/>
            <person name="Salcher M."/>
            <person name="Ghai R."/>
            <person name="Kavagutti S V."/>
        </authorList>
    </citation>
    <scope>NUCLEOTIDE SEQUENCE</scope>
</reference>
<dbReference type="Gene3D" id="2.130.10.30">
    <property type="entry name" value="Regulator of chromosome condensation 1/beta-lactamase-inhibitor protein II"/>
    <property type="match status" value="2"/>
</dbReference>
<dbReference type="SUPFAM" id="SSF103088">
    <property type="entry name" value="OmpA-like"/>
    <property type="match status" value="1"/>
</dbReference>
<dbReference type="SUPFAM" id="SSF50985">
    <property type="entry name" value="RCC1/BLIP-II"/>
    <property type="match status" value="1"/>
</dbReference>
<dbReference type="InterPro" id="IPR036737">
    <property type="entry name" value="OmpA-like_sf"/>
</dbReference>
<dbReference type="PROSITE" id="PS50012">
    <property type="entry name" value="RCC1_3"/>
    <property type="match status" value="3"/>
</dbReference>
<dbReference type="CDD" id="cd07185">
    <property type="entry name" value="OmpA_C-like"/>
    <property type="match status" value="1"/>
</dbReference>
<feature type="region of interest" description="Disordered" evidence="1">
    <location>
        <begin position="561"/>
        <end position="604"/>
    </location>
</feature>
<feature type="domain" description="OmpA-like" evidence="2">
    <location>
        <begin position="701"/>
        <end position="813"/>
    </location>
</feature>
<evidence type="ECO:0000313" key="3">
    <source>
        <dbReference type="EMBL" id="CAB4631315.1"/>
    </source>
</evidence>
<dbReference type="Pfam" id="PF00415">
    <property type="entry name" value="RCC1"/>
    <property type="match status" value="3"/>
</dbReference>
<feature type="compositionally biased region" description="Low complexity" evidence="1">
    <location>
        <begin position="561"/>
        <end position="601"/>
    </location>
</feature>
<dbReference type="InterPro" id="IPR006665">
    <property type="entry name" value="OmpA-like"/>
</dbReference>
<dbReference type="PANTHER" id="PTHR45982:SF1">
    <property type="entry name" value="REGULATOR OF CHROMOSOME CONDENSATION"/>
    <property type="match status" value="1"/>
</dbReference>
<accession>A0A6J6J3T1</accession>